<dbReference type="GO" id="GO:0004439">
    <property type="term" value="F:phosphatidylinositol-4,5-bisphosphate 5-phosphatase activity"/>
    <property type="evidence" value="ECO:0007669"/>
    <property type="project" value="TreeGrafter"/>
</dbReference>
<dbReference type="AlphaFoldDB" id="A0A4S2KZS2"/>
<dbReference type="InterPro" id="IPR036691">
    <property type="entry name" value="Endo/exonu/phosph_ase_sf"/>
</dbReference>
<name>A0A4S2KZS2_OPIFE</name>
<dbReference type="InterPro" id="IPR046985">
    <property type="entry name" value="IP5"/>
</dbReference>
<protein>
    <recommendedName>
        <fullName evidence="1">Inositol polyphosphate-related phosphatase domain-containing protein</fullName>
    </recommendedName>
</protein>
<dbReference type="Gene3D" id="2.60.40.2840">
    <property type="match status" value="1"/>
</dbReference>
<keyword evidence="3" id="KW-1185">Reference proteome</keyword>
<gene>
    <name evidence="2" type="ORF">CRM22_010443</name>
</gene>
<dbReference type="GO" id="GO:0046856">
    <property type="term" value="P:phosphatidylinositol dephosphorylation"/>
    <property type="evidence" value="ECO:0007669"/>
    <property type="project" value="InterPro"/>
</dbReference>
<comment type="caution">
    <text evidence="2">The sequence shown here is derived from an EMBL/GenBank/DDBJ whole genome shotgun (WGS) entry which is preliminary data.</text>
</comment>
<reference evidence="2 3" key="1">
    <citation type="journal article" date="2019" name="BMC Genomics">
        <title>New insights from Opisthorchis felineus genome: update on genomics of the epidemiologically important liver flukes.</title>
        <authorList>
            <person name="Ershov N.I."/>
            <person name="Mordvinov V.A."/>
            <person name="Prokhortchouk E.B."/>
            <person name="Pakharukova M.Y."/>
            <person name="Gunbin K.V."/>
            <person name="Ustyantsev K."/>
            <person name="Genaev M.A."/>
            <person name="Blinov A.G."/>
            <person name="Mazur A."/>
            <person name="Boulygina E."/>
            <person name="Tsygankova S."/>
            <person name="Khrameeva E."/>
            <person name="Chekanov N."/>
            <person name="Fan G."/>
            <person name="Xiao A."/>
            <person name="Zhang H."/>
            <person name="Xu X."/>
            <person name="Yang H."/>
            <person name="Solovyev V."/>
            <person name="Lee S.M."/>
            <person name="Liu X."/>
            <person name="Afonnikov D.A."/>
            <person name="Skryabin K.G."/>
        </authorList>
    </citation>
    <scope>NUCLEOTIDE SEQUENCE [LARGE SCALE GENOMIC DNA]</scope>
    <source>
        <strain evidence="2">AK-0245</strain>
        <tissue evidence="2">Whole organism</tissue>
    </source>
</reference>
<dbReference type="SUPFAM" id="SSF56219">
    <property type="entry name" value="DNase I-like"/>
    <property type="match status" value="1"/>
</dbReference>
<dbReference type="PANTHER" id="PTHR11200">
    <property type="entry name" value="INOSITOL 5-PHOSPHATASE"/>
    <property type="match status" value="1"/>
</dbReference>
<dbReference type="InterPro" id="IPR000300">
    <property type="entry name" value="IPPc"/>
</dbReference>
<organism evidence="2 3">
    <name type="scientific">Opisthorchis felineus</name>
    <dbReference type="NCBI Taxonomy" id="147828"/>
    <lineage>
        <taxon>Eukaryota</taxon>
        <taxon>Metazoa</taxon>
        <taxon>Spiralia</taxon>
        <taxon>Lophotrochozoa</taxon>
        <taxon>Platyhelminthes</taxon>
        <taxon>Trematoda</taxon>
        <taxon>Digenea</taxon>
        <taxon>Opisthorchiida</taxon>
        <taxon>Opisthorchiata</taxon>
        <taxon>Opisthorchiidae</taxon>
        <taxon>Opisthorchis</taxon>
    </lineage>
</organism>
<dbReference type="PANTHER" id="PTHR11200:SF275">
    <property type="entry name" value="LD06095P"/>
    <property type="match status" value="1"/>
</dbReference>
<dbReference type="Pfam" id="PF22669">
    <property type="entry name" value="Exo_endo_phos2"/>
    <property type="match status" value="1"/>
</dbReference>
<evidence type="ECO:0000259" key="1">
    <source>
        <dbReference type="SMART" id="SM00128"/>
    </source>
</evidence>
<feature type="domain" description="Inositol polyphosphate-related phosphatase" evidence="1">
    <location>
        <begin position="2"/>
        <end position="344"/>
    </location>
</feature>
<dbReference type="EMBL" id="SJOL01009849">
    <property type="protein sequence ID" value="TGZ55266.1"/>
    <property type="molecule type" value="Genomic_DNA"/>
</dbReference>
<evidence type="ECO:0000313" key="2">
    <source>
        <dbReference type="EMBL" id="TGZ55266.1"/>
    </source>
</evidence>
<sequence length="557" mass="63435">MPLLNVRCCTWNVGDDGPPEDNLNTLLGLNDVNPPDILAVGLQEVIDPSDWRKALIKHAHPAGYVLMKSRNCWAIWMFVFIRRNLLSAITNIESEVTPVGYAGVMGNKGGVSVRFEICGVNVIFLSCHFAAHAERTQDRLNDFWDIIKLQSFRDDDVHTILDHDYVFWMGDLNFRLDGLDKPTVEKLIDQKRFSKLISHDQLSRSRRKKLIFIDFLEGDIDFPPTFKFDKGTDQYDSSSKQRIPAWTDRILYMAHRDFATEHYATLLRDLNSLNIPRRSAVRGSPSNVEQHFPSNSRESIGELQPEIKLLEYTSLPEYKSSDHRPVVGSFEFAVPSRWFSLPVSFIEPMGKDYPFGVDLEFSYTVMDPPALLHMTESDKILMARPAVPTVSFIQLMLISAMGKLAVGDKNEGSTNESPLAPASLEQARRDWIGLYPADFADLERGYLTYVQAPKTVSSIAKDVHAEASKKPMPSYYKGAILAQYLNQLKNQSVQLIYWSQKKNCPQGYSSSVLRTANKQFFSINYILDATNSYVRVCMLFFFRRKAWSHLLTVCLPT</sequence>
<dbReference type="OrthoDB" id="62798at2759"/>
<dbReference type="STRING" id="147828.A0A4S2KZS2"/>
<proteinExistence type="predicted"/>
<dbReference type="SMART" id="SM00128">
    <property type="entry name" value="IPPc"/>
    <property type="match status" value="1"/>
</dbReference>
<dbReference type="Proteomes" id="UP000308267">
    <property type="component" value="Unassembled WGS sequence"/>
</dbReference>
<dbReference type="Gene3D" id="3.60.10.10">
    <property type="entry name" value="Endonuclease/exonuclease/phosphatase"/>
    <property type="match status" value="1"/>
</dbReference>
<accession>A0A4S2KZS2</accession>
<evidence type="ECO:0000313" key="3">
    <source>
        <dbReference type="Proteomes" id="UP000308267"/>
    </source>
</evidence>